<dbReference type="VEuPathDB" id="PlasmoDB:PVVCY_1406020"/>
<gene>
    <name evidence="2" type="ORF">PVSEL_1406130</name>
</gene>
<reference evidence="2 3" key="1">
    <citation type="submission" date="2020-08" db="EMBL/GenBank/DDBJ databases">
        <authorList>
            <person name="Ramaprasad A."/>
        </authorList>
    </citation>
    <scope>NUCLEOTIDE SEQUENCE [LARGE SCALE GENOMIC DNA]</scope>
</reference>
<evidence type="ECO:0000256" key="1">
    <source>
        <dbReference type="SAM" id="Coils"/>
    </source>
</evidence>
<sequence>MSSFYQPLYNRAAKFKWNLYIYRNVHIYDKLGYEVFLLKRWKNLHVRNIHNVVCGRKKKNIYINVKGCKNNHITEDTIIRNNININEDEERKKIILANKNVNRNTLLKYIENDKRLLLYGLCKIFQKKKNKQIKYNNLFNNLQQNIMEAIIEKESKLSFLEKLVYLSCVNNKEYAEKINLIKDNNHKYIKCINDKNVYNYFCTILKQKKNNNLSNEEILEDIQSFLKKKINNNILNSISNYLFNLSYLNSKNIIETNSLYYFSLYILKYIKNKIKKRMSIIQLASYTELLTSIMCTNKLKMEKEKIDLSYQPNIESFNTLMMLNKNEYSFETSNFSKTCRNHIATTESCDITTSSYNLTKTYLLYIDKDFIHYFNAYNFVREQEYAKKQNENSQVNNYKTKACTEKIDSLNMNHQENEIEENRNNQCNEKRLQDMSFEIKYMIYIMNHMIICALKKCLHNFKKGIKNKNFKEHIQNILYVVTNYMFNCLQYNIFCISLFQAFEDVLLQSYSNFIDNIKNENRYISRSKSEDLAKMAESFFDLVPITSKVYLIHLYSLNYNINNMNKCENSIIFKNCLNELFLDDCKSLRKREKVLLYISISKIFFLSKKKYIEKLNNILSNELINFTYRDLYIIVYALSCSKYNDPPFIETLLRNIYKLKHKYSNNKLLTIISIYHSFNVNTSVFNMLLSYYNRNESVSHKEEEVPSEDNSTKSIRKLEEDLENKERILMELSAHIKQDNNDNFTFTESDMLEFNSSNNTKANGEPDKEYIKKNIHIIKYALSISSKLQAEYAKLNSHSKKKRKFKSSK</sequence>
<dbReference type="VEuPathDB" id="PlasmoDB:PVSEL_1406130"/>
<proteinExistence type="predicted"/>
<evidence type="ECO:0000313" key="2">
    <source>
        <dbReference type="EMBL" id="CAD2114312.1"/>
    </source>
</evidence>
<feature type="coiled-coil region" evidence="1">
    <location>
        <begin position="708"/>
        <end position="742"/>
    </location>
</feature>
<name>A0A6V7TJZ2_PLAVN</name>
<dbReference type="VEuPathDB" id="PlasmoDB:PVPCR_1406140"/>
<dbReference type="VEuPathDB" id="PlasmoDB:PVLDE_1405920"/>
<evidence type="ECO:0000313" key="3">
    <source>
        <dbReference type="Proteomes" id="UP000515697"/>
    </source>
</evidence>
<keyword evidence="1" id="KW-0175">Coiled coil</keyword>
<dbReference type="EMBL" id="LR865435">
    <property type="protein sequence ID" value="CAD2114312.1"/>
    <property type="molecule type" value="Genomic_DNA"/>
</dbReference>
<protein>
    <submittedName>
        <fullName evidence="2">Uncharacterized protein</fullName>
    </submittedName>
</protein>
<accession>A0A6V7TJZ2</accession>
<organism evidence="2 3">
    <name type="scientific">Plasmodium vinckei</name>
    <dbReference type="NCBI Taxonomy" id="5860"/>
    <lineage>
        <taxon>Eukaryota</taxon>
        <taxon>Sar</taxon>
        <taxon>Alveolata</taxon>
        <taxon>Apicomplexa</taxon>
        <taxon>Aconoidasida</taxon>
        <taxon>Haemosporida</taxon>
        <taxon>Plasmodiidae</taxon>
        <taxon>Plasmodium</taxon>
        <taxon>Plasmodium (Vinckeia)</taxon>
    </lineage>
</organism>
<dbReference type="Proteomes" id="UP000515697">
    <property type="component" value="Chromosome PVSEL_14"/>
</dbReference>
<dbReference type="AlphaFoldDB" id="A0A6V7TJZ2"/>
<dbReference type="VEuPathDB" id="PlasmoDB:PVBDA_1406070"/>